<dbReference type="EMBL" id="KN822011">
    <property type="protein sequence ID" value="KIM67799.1"/>
    <property type="molecule type" value="Genomic_DNA"/>
</dbReference>
<dbReference type="STRING" id="1036808.A0A0C3EHQ0"/>
<feature type="compositionally biased region" description="Acidic residues" evidence="1">
    <location>
        <begin position="775"/>
        <end position="786"/>
    </location>
</feature>
<feature type="region of interest" description="Disordered" evidence="1">
    <location>
        <begin position="1"/>
        <end position="21"/>
    </location>
</feature>
<feature type="compositionally biased region" description="Basic and acidic residues" evidence="1">
    <location>
        <begin position="158"/>
        <end position="167"/>
    </location>
</feature>
<dbReference type="AlphaFoldDB" id="A0A0C3EHQ0"/>
<reference evidence="3 4" key="1">
    <citation type="submission" date="2014-04" db="EMBL/GenBank/DDBJ databases">
        <authorList>
            <consortium name="DOE Joint Genome Institute"/>
            <person name="Kuo A."/>
            <person name="Kohler A."/>
            <person name="Nagy L.G."/>
            <person name="Floudas D."/>
            <person name="Copeland A."/>
            <person name="Barry K.W."/>
            <person name="Cichocki N."/>
            <person name="Veneault-Fourrey C."/>
            <person name="LaButti K."/>
            <person name="Lindquist E.A."/>
            <person name="Lipzen A."/>
            <person name="Lundell T."/>
            <person name="Morin E."/>
            <person name="Murat C."/>
            <person name="Sun H."/>
            <person name="Tunlid A."/>
            <person name="Henrissat B."/>
            <person name="Grigoriev I.V."/>
            <person name="Hibbett D.S."/>
            <person name="Martin F."/>
            <person name="Nordberg H.P."/>
            <person name="Cantor M.N."/>
            <person name="Hua S.X."/>
        </authorList>
    </citation>
    <scope>NUCLEOTIDE SEQUENCE [LARGE SCALE GENOMIC DNA]</scope>
    <source>
        <strain evidence="3 4">Foug A</strain>
    </source>
</reference>
<dbReference type="InterPro" id="IPR018564">
    <property type="entry name" value="Repl_chkpnt_MRC1_dom"/>
</dbReference>
<keyword evidence="4" id="KW-1185">Reference proteome</keyword>
<feature type="compositionally biased region" description="Acidic residues" evidence="1">
    <location>
        <begin position="192"/>
        <end position="204"/>
    </location>
</feature>
<feature type="compositionally biased region" description="Basic and acidic residues" evidence="1">
    <location>
        <begin position="7"/>
        <end position="21"/>
    </location>
</feature>
<evidence type="ECO:0000313" key="3">
    <source>
        <dbReference type="EMBL" id="KIM67799.1"/>
    </source>
</evidence>
<dbReference type="OrthoDB" id="3361281at2759"/>
<feature type="compositionally biased region" description="Low complexity" evidence="1">
    <location>
        <begin position="351"/>
        <end position="368"/>
    </location>
</feature>
<evidence type="ECO:0000256" key="1">
    <source>
        <dbReference type="SAM" id="MobiDB-lite"/>
    </source>
</evidence>
<reference evidence="4" key="2">
    <citation type="submission" date="2015-01" db="EMBL/GenBank/DDBJ databases">
        <title>Evolutionary Origins and Diversification of the Mycorrhizal Mutualists.</title>
        <authorList>
            <consortium name="DOE Joint Genome Institute"/>
            <consortium name="Mycorrhizal Genomics Consortium"/>
            <person name="Kohler A."/>
            <person name="Kuo A."/>
            <person name="Nagy L.G."/>
            <person name="Floudas D."/>
            <person name="Copeland A."/>
            <person name="Barry K.W."/>
            <person name="Cichocki N."/>
            <person name="Veneault-Fourrey C."/>
            <person name="LaButti K."/>
            <person name="Lindquist E.A."/>
            <person name="Lipzen A."/>
            <person name="Lundell T."/>
            <person name="Morin E."/>
            <person name="Murat C."/>
            <person name="Riley R."/>
            <person name="Ohm R."/>
            <person name="Sun H."/>
            <person name="Tunlid A."/>
            <person name="Henrissat B."/>
            <person name="Grigoriev I.V."/>
            <person name="Hibbett D.S."/>
            <person name="Martin F."/>
        </authorList>
    </citation>
    <scope>NUCLEOTIDE SEQUENCE [LARGE SCALE GENOMIC DNA]</scope>
    <source>
        <strain evidence="4">Foug A</strain>
    </source>
</reference>
<feature type="region of interest" description="Disordered" evidence="1">
    <location>
        <begin position="64"/>
        <end position="83"/>
    </location>
</feature>
<proteinExistence type="predicted"/>
<feature type="compositionally biased region" description="Basic and acidic residues" evidence="1">
    <location>
        <begin position="294"/>
        <end position="332"/>
    </location>
</feature>
<feature type="compositionally biased region" description="Basic and acidic residues" evidence="1">
    <location>
        <begin position="64"/>
        <end position="73"/>
    </location>
</feature>
<gene>
    <name evidence="3" type="ORF">SCLCIDRAFT_1070807</name>
</gene>
<feature type="region of interest" description="Disordered" evidence="1">
    <location>
        <begin position="88"/>
        <end position="129"/>
    </location>
</feature>
<feature type="region of interest" description="Disordered" evidence="1">
    <location>
        <begin position="674"/>
        <end position="789"/>
    </location>
</feature>
<feature type="compositionally biased region" description="Polar residues" evidence="1">
    <location>
        <begin position="369"/>
        <end position="380"/>
    </location>
</feature>
<dbReference type="HOGENOM" id="CLU_350608_0_0_1"/>
<evidence type="ECO:0000313" key="4">
    <source>
        <dbReference type="Proteomes" id="UP000053989"/>
    </source>
</evidence>
<dbReference type="Pfam" id="PF09444">
    <property type="entry name" value="MRC1"/>
    <property type="match status" value="1"/>
</dbReference>
<feature type="compositionally biased region" description="Basic and acidic residues" evidence="1">
    <location>
        <begin position="730"/>
        <end position="762"/>
    </location>
</feature>
<name>A0A0C3EHQ0_9AGAM</name>
<feature type="domain" description="DNA replication checkpoint mediator MRC1" evidence="2">
    <location>
        <begin position="676"/>
        <end position="800"/>
    </location>
</feature>
<protein>
    <recommendedName>
        <fullName evidence="2">DNA replication checkpoint mediator MRC1 domain-containing protein</fullName>
    </recommendedName>
</protein>
<feature type="compositionally biased region" description="Acidic residues" evidence="1">
    <location>
        <begin position="217"/>
        <end position="228"/>
    </location>
</feature>
<feature type="compositionally biased region" description="Polar residues" evidence="1">
    <location>
        <begin position="338"/>
        <end position="348"/>
    </location>
</feature>
<organism evidence="3 4">
    <name type="scientific">Scleroderma citrinum Foug A</name>
    <dbReference type="NCBI Taxonomy" id="1036808"/>
    <lineage>
        <taxon>Eukaryota</taxon>
        <taxon>Fungi</taxon>
        <taxon>Dikarya</taxon>
        <taxon>Basidiomycota</taxon>
        <taxon>Agaricomycotina</taxon>
        <taxon>Agaricomycetes</taxon>
        <taxon>Agaricomycetidae</taxon>
        <taxon>Boletales</taxon>
        <taxon>Sclerodermatineae</taxon>
        <taxon>Sclerodermataceae</taxon>
        <taxon>Scleroderma</taxon>
    </lineage>
</organism>
<dbReference type="Proteomes" id="UP000053989">
    <property type="component" value="Unassembled WGS sequence"/>
</dbReference>
<feature type="compositionally biased region" description="Low complexity" evidence="1">
    <location>
        <begin position="620"/>
        <end position="630"/>
    </location>
</feature>
<feature type="compositionally biased region" description="Basic and acidic residues" evidence="1">
    <location>
        <begin position="381"/>
        <end position="391"/>
    </location>
</feature>
<dbReference type="InParanoid" id="A0A0C3EHQ0"/>
<feature type="compositionally biased region" description="Polar residues" evidence="1">
    <location>
        <begin position="416"/>
        <end position="427"/>
    </location>
</feature>
<evidence type="ECO:0000259" key="2">
    <source>
        <dbReference type="Pfam" id="PF09444"/>
    </source>
</evidence>
<feature type="compositionally biased region" description="Acidic residues" evidence="1">
    <location>
        <begin position="686"/>
        <end position="695"/>
    </location>
</feature>
<accession>A0A0C3EHQ0</accession>
<feature type="region of interest" description="Disordered" evidence="1">
    <location>
        <begin position="616"/>
        <end position="635"/>
    </location>
</feature>
<feature type="region of interest" description="Disordered" evidence="1">
    <location>
        <begin position="158"/>
        <end position="445"/>
    </location>
</feature>
<sequence length="803" mass="89563">MPTIGDIAHRERERRKEEDLRQSLQAKKLALLQNRIGGPSNVTEEDDDLEIVKDDMHLVAREEAAKRRADKTKQSPIKKKVLSMAIGMSRASNSRSKPGLPPTFSEQHLKQFAKPTFVRSKDDKEPLTKQQLDRMIMQQHEREKLKMIKQREEEWMQRGGRVLREDGGDGAQTSLSQTLGAYAEQALKVEADGAEGTDEDDEDYTPSLRGSATPEPPDMEGDETDNIPDQEHDNAVSDTADQLTNEDEHPVPVGRKSGMRRSTRVVLGSDDEDSEQFGVPSLLPAGDTSGARGLSEHRDFMSSADSHTEDENDKENNTKLMFDRSEDKENKAVIRHSPMSTRTASGSRMGSLFRLESSVRRSSSNVSLPTDSNDMVTSPKETVRSPLKDLPREDDDPFSFSPSAAQLPFTERLLQSGLSSPPRTSPSLKRGLESPASLRGERTRRLSQVSFEGENDENDVPGFKPQILLPSFMETNKKGSPGPSLALFNPVNGLSQFFSDDDTGPQMLVSSNGNELSLTLDVGLQPALEISGTLRRKADMIFEKEQEYVVAAAQKVQKPKEVLYVNDHGFLTQTRPEVSSPEIYRVAPSQASMYLGTQLDPIQRIAERTPLRTLSLTAAQSSPEPQSGPQPRKRIIRRNELESGIASEPLTAGLSKANAFDILGKAAKVDKVPKEKLKNSEFVAAEAEESDEDEMLGFGASKKDDEGEDDDDDQDKVLEGLVDDASMDVETERPDLVQEKFREHEAEDDQQLEKLHQEVVEGKHRKKRLGRGVNLDDDSDEDDEEDQNRLIRRRMNKKRKIEG</sequence>